<dbReference type="SUPFAM" id="SSF46689">
    <property type="entry name" value="Homeodomain-like"/>
    <property type="match status" value="1"/>
</dbReference>
<keyword evidence="1" id="KW-0805">Transcription regulation</keyword>
<dbReference type="PROSITE" id="PS50977">
    <property type="entry name" value="HTH_TETR_2"/>
    <property type="match status" value="1"/>
</dbReference>
<feature type="domain" description="HTH tetR-type" evidence="5">
    <location>
        <begin position="11"/>
        <end position="71"/>
    </location>
</feature>
<dbReference type="InterPro" id="IPR001647">
    <property type="entry name" value="HTH_TetR"/>
</dbReference>
<dbReference type="Pfam" id="PF00440">
    <property type="entry name" value="TetR_N"/>
    <property type="match status" value="1"/>
</dbReference>
<evidence type="ECO:0000313" key="7">
    <source>
        <dbReference type="Proteomes" id="UP000678513"/>
    </source>
</evidence>
<keyword evidence="7" id="KW-1185">Reference proteome</keyword>
<dbReference type="Pfam" id="PF13305">
    <property type="entry name" value="TetR_C_33"/>
    <property type="match status" value="1"/>
</dbReference>
<name>A0ABX7Y4Y9_9ACTN</name>
<feature type="DNA-binding region" description="H-T-H motif" evidence="4">
    <location>
        <begin position="34"/>
        <end position="53"/>
    </location>
</feature>
<evidence type="ECO:0000259" key="5">
    <source>
        <dbReference type="PROSITE" id="PS50977"/>
    </source>
</evidence>
<evidence type="ECO:0000256" key="2">
    <source>
        <dbReference type="ARBA" id="ARBA00023125"/>
    </source>
</evidence>
<reference evidence="6 7" key="1">
    <citation type="submission" date="2021-03" db="EMBL/GenBank/DDBJ databases">
        <title>Human Oral Microbial Genomes.</title>
        <authorList>
            <person name="Johnston C.D."/>
            <person name="Chen T."/>
            <person name="Dewhirst F.E."/>
        </authorList>
    </citation>
    <scope>NUCLEOTIDE SEQUENCE [LARGE SCALE GENOMIC DNA]</scope>
    <source>
        <strain evidence="6 7">DSMZ 100122</strain>
    </source>
</reference>
<dbReference type="EMBL" id="CP072384">
    <property type="protein sequence ID" value="QUC08132.1"/>
    <property type="molecule type" value="Genomic_DNA"/>
</dbReference>
<dbReference type="PANTHER" id="PTHR30055:SF243">
    <property type="entry name" value="HTH-TYPE TRANSCRIPTIONAL REGULATOR RV1816"/>
    <property type="match status" value="1"/>
</dbReference>
<protein>
    <submittedName>
        <fullName evidence="6">TetR/AcrR family transcriptional regulator</fullName>
    </submittedName>
</protein>
<proteinExistence type="predicted"/>
<evidence type="ECO:0000256" key="1">
    <source>
        <dbReference type="ARBA" id="ARBA00023015"/>
    </source>
</evidence>
<dbReference type="SUPFAM" id="SSF48498">
    <property type="entry name" value="Tetracyclin repressor-like, C-terminal domain"/>
    <property type="match status" value="1"/>
</dbReference>
<sequence length="238" mass="26209">MAPTPRSEARDAFTRQLLTVAHQHLVDNGATGLGMRALARDLNVTPGALYRYVKSRDDLLTLLIVDAYESLGKAVEEAEGRIPRGDHEGRWLAIWRAARTWALEHRNEYGLIYGTPVPGYQAPPETIPAASKISILLARIASEVAPPAGGTPPASGPELAPGLLEDLERVRRWTIEQGLPAKASDEMILTVLRGWTELFGCINMELFGHYVGSIENGPEFLDELAHRSFHELQELARS</sequence>
<dbReference type="InterPro" id="IPR009057">
    <property type="entry name" value="Homeodomain-like_sf"/>
</dbReference>
<organism evidence="6 7">
    <name type="scientific">Arachnia rubra</name>
    <dbReference type="NCBI Taxonomy" id="1547448"/>
    <lineage>
        <taxon>Bacteria</taxon>
        <taxon>Bacillati</taxon>
        <taxon>Actinomycetota</taxon>
        <taxon>Actinomycetes</taxon>
        <taxon>Propionibacteriales</taxon>
        <taxon>Propionibacteriaceae</taxon>
        <taxon>Arachnia</taxon>
    </lineage>
</organism>
<dbReference type="PANTHER" id="PTHR30055">
    <property type="entry name" value="HTH-TYPE TRANSCRIPTIONAL REGULATOR RUTR"/>
    <property type="match status" value="1"/>
</dbReference>
<dbReference type="InterPro" id="IPR025996">
    <property type="entry name" value="MT1864/Rv1816-like_C"/>
</dbReference>
<dbReference type="InterPro" id="IPR050109">
    <property type="entry name" value="HTH-type_TetR-like_transc_reg"/>
</dbReference>
<dbReference type="Proteomes" id="UP000678513">
    <property type="component" value="Chromosome"/>
</dbReference>
<keyword evidence="2 4" id="KW-0238">DNA-binding</keyword>
<evidence type="ECO:0000313" key="6">
    <source>
        <dbReference type="EMBL" id="QUC08132.1"/>
    </source>
</evidence>
<dbReference type="InterPro" id="IPR036271">
    <property type="entry name" value="Tet_transcr_reg_TetR-rel_C_sf"/>
</dbReference>
<evidence type="ECO:0000256" key="3">
    <source>
        <dbReference type="ARBA" id="ARBA00023163"/>
    </source>
</evidence>
<keyword evidence="3" id="KW-0804">Transcription</keyword>
<gene>
    <name evidence="6" type="ORF">J5A65_14720</name>
</gene>
<evidence type="ECO:0000256" key="4">
    <source>
        <dbReference type="PROSITE-ProRule" id="PRU00335"/>
    </source>
</evidence>
<accession>A0ABX7Y4Y9</accession>
<dbReference type="Gene3D" id="1.10.357.10">
    <property type="entry name" value="Tetracycline Repressor, domain 2"/>
    <property type="match status" value="1"/>
</dbReference>
<dbReference type="RefSeq" id="WP_212323671.1">
    <property type="nucleotide sequence ID" value="NZ_AP024463.1"/>
</dbReference>